<keyword evidence="3" id="KW-1185">Reference proteome</keyword>
<dbReference type="RefSeq" id="WP_208036279.1">
    <property type="nucleotide sequence ID" value="NZ_CP071839.1"/>
</dbReference>
<dbReference type="InterPro" id="IPR045794">
    <property type="entry name" value="Trypco1"/>
</dbReference>
<gene>
    <name evidence="2" type="ORF">S1361_37420</name>
</gene>
<organism evidence="2 3">
    <name type="scientific">Streptomyces cyanogenus</name>
    <dbReference type="NCBI Taxonomy" id="80860"/>
    <lineage>
        <taxon>Bacteria</taxon>
        <taxon>Bacillati</taxon>
        <taxon>Actinomycetota</taxon>
        <taxon>Actinomycetes</taxon>
        <taxon>Kitasatosporales</taxon>
        <taxon>Streptomycetaceae</taxon>
        <taxon>Streptomyces</taxon>
    </lineage>
</organism>
<evidence type="ECO:0000313" key="2">
    <source>
        <dbReference type="EMBL" id="QTE03076.1"/>
    </source>
</evidence>
<sequence length="120" mass="12677">MTEFAGQETPTVSAVDRARLVPLDVEGQTVYLAVQALEPTAFGPGVESEVASRRPTLEQALDGLMGLARAMGTRLQESTASKVAVQFGCEFALESGTFVAVVGKASARSTFTVGLEWEKP</sequence>
<evidence type="ECO:0000259" key="1">
    <source>
        <dbReference type="Pfam" id="PF19493"/>
    </source>
</evidence>
<evidence type="ECO:0000313" key="3">
    <source>
        <dbReference type="Proteomes" id="UP000663908"/>
    </source>
</evidence>
<dbReference type="EMBL" id="CP071839">
    <property type="protein sequence ID" value="QTE03076.1"/>
    <property type="molecule type" value="Genomic_DNA"/>
</dbReference>
<dbReference type="Proteomes" id="UP000663908">
    <property type="component" value="Chromosome"/>
</dbReference>
<feature type="domain" description="Trypsin-co-occurring" evidence="1">
    <location>
        <begin position="25"/>
        <end position="119"/>
    </location>
</feature>
<protein>
    <recommendedName>
        <fullName evidence="1">Trypsin-co-occurring domain-containing protein</fullName>
    </recommendedName>
</protein>
<proteinExistence type="predicted"/>
<dbReference type="NCBIfam" id="NF041216">
    <property type="entry name" value="CU044_2847_fam"/>
    <property type="match status" value="1"/>
</dbReference>
<name>A0ABX7U226_STRCY</name>
<dbReference type="Pfam" id="PF19493">
    <property type="entry name" value="Trypco1"/>
    <property type="match status" value="1"/>
</dbReference>
<accession>A0ABX7U226</accession>
<reference evidence="2 3" key="1">
    <citation type="submission" date="2021-03" db="EMBL/GenBank/DDBJ databases">
        <title>Complete genome sequence of Streptomyces cyanogenus S136, producer of anticancer angucycline landomycin A.</title>
        <authorList>
            <person name="Hrab P."/>
            <person name="Ruckert C."/>
            <person name="Busche T."/>
            <person name="Ostash I."/>
            <person name="Kalinowski J."/>
            <person name="Fedorenko V."/>
            <person name="Yushchuk O."/>
            <person name="Ostash B."/>
        </authorList>
    </citation>
    <scope>NUCLEOTIDE SEQUENCE [LARGE SCALE GENOMIC DNA]</scope>
    <source>
        <strain evidence="2 3">S136</strain>
    </source>
</reference>